<name>A0A6P5GDV1_ANACO</name>
<proteinExistence type="predicted"/>
<protein>
    <submittedName>
        <fullName evidence="3">Uncharacterized protein LOC109721092</fullName>
    </submittedName>
</protein>
<dbReference type="InterPro" id="IPR013103">
    <property type="entry name" value="RVT_2"/>
</dbReference>
<dbReference type="PANTHER" id="PTHR11439">
    <property type="entry name" value="GAG-POL-RELATED RETROTRANSPOSON"/>
    <property type="match status" value="1"/>
</dbReference>
<dbReference type="PANTHER" id="PTHR11439:SF475">
    <property type="entry name" value="CYSTEINE-RICH RLK (RECEPTOR-LIKE PROTEIN KINASE) 8"/>
    <property type="match status" value="1"/>
</dbReference>
<dbReference type="RefSeq" id="XP_020104098.1">
    <property type="nucleotide sequence ID" value="XM_020248509.1"/>
</dbReference>
<dbReference type="CDD" id="cd09272">
    <property type="entry name" value="RNase_HI_RT_Ty1"/>
    <property type="match status" value="1"/>
</dbReference>
<dbReference type="InterPro" id="IPR043502">
    <property type="entry name" value="DNA/RNA_pol_sf"/>
</dbReference>
<accession>A0A6P5GDV1</accession>
<dbReference type="Pfam" id="PF07727">
    <property type="entry name" value="RVT_2"/>
    <property type="match status" value="1"/>
</dbReference>
<sequence length="311" mass="35966">MDVNNAFLHGEVDRDIYMEQPKGFESKTHPQYVCKLRKAVHGLKQALRAWYDKIGEFLVQSGYQVTPADSSLFVKKQQEKISIVLVYVDDLIITRDDEEEINSIRENLSIRFQMKELGELRHFLGLEVERIPMSTKVRKGYSPKPNIRLCAEEGKELANSTMYRQLVGNLIYLTMTRLDIAYAVGVVSRYMQRPKKPYLEAVRRILRYIKGTIDYGLLYRKGEACELRGYCDADYAGDHDTRRSTTRYAFNLGSAVVSWCSKRQPTVSFSTTEAEYRSVAMAVQESTWLMQLMNNLHQPTDYGVDLYCDNQ</sequence>
<dbReference type="GeneID" id="109721092"/>
<evidence type="ECO:0000259" key="1">
    <source>
        <dbReference type="Pfam" id="PF07727"/>
    </source>
</evidence>
<evidence type="ECO:0000313" key="2">
    <source>
        <dbReference type="Proteomes" id="UP000515123"/>
    </source>
</evidence>
<evidence type="ECO:0000313" key="3">
    <source>
        <dbReference type="RefSeq" id="XP_020104098.1"/>
    </source>
</evidence>
<keyword evidence="2" id="KW-1185">Reference proteome</keyword>
<gene>
    <name evidence="3" type="primary">LOC109721092</name>
</gene>
<dbReference type="OrthoDB" id="689521at2759"/>
<reference evidence="3" key="2">
    <citation type="submission" date="2025-08" db="UniProtKB">
        <authorList>
            <consortium name="RefSeq"/>
        </authorList>
    </citation>
    <scope>IDENTIFICATION</scope>
    <source>
        <tissue evidence="3">Leaf</tissue>
    </source>
</reference>
<organism evidence="2 3">
    <name type="scientific">Ananas comosus</name>
    <name type="common">Pineapple</name>
    <name type="synonym">Ananas ananas</name>
    <dbReference type="NCBI Taxonomy" id="4615"/>
    <lineage>
        <taxon>Eukaryota</taxon>
        <taxon>Viridiplantae</taxon>
        <taxon>Streptophyta</taxon>
        <taxon>Embryophyta</taxon>
        <taxon>Tracheophyta</taxon>
        <taxon>Spermatophyta</taxon>
        <taxon>Magnoliopsida</taxon>
        <taxon>Liliopsida</taxon>
        <taxon>Poales</taxon>
        <taxon>Bromeliaceae</taxon>
        <taxon>Bromelioideae</taxon>
        <taxon>Ananas</taxon>
    </lineage>
</organism>
<reference evidence="2" key="1">
    <citation type="journal article" date="2015" name="Nat. Genet.">
        <title>The pineapple genome and the evolution of CAM photosynthesis.</title>
        <authorList>
            <person name="Ming R."/>
            <person name="VanBuren R."/>
            <person name="Wai C.M."/>
            <person name="Tang H."/>
            <person name="Schatz M.C."/>
            <person name="Bowers J.E."/>
            <person name="Lyons E."/>
            <person name="Wang M.L."/>
            <person name="Chen J."/>
            <person name="Biggers E."/>
            <person name="Zhang J."/>
            <person name="Huang L."/>
            <person name="Zhang L."/>
            <person name="Miao W."/>
            <person name="Zhang J."/>
            <person name="Ye Z."/>
            <person name="Miao C."/>
            <person name="Lin Z."/>
            <person name="Wang H."/>
            <person name="Zhou H."/>
            <person name="Yim W.C."/>
            <person name="Priest H.D."/>
            <person name="Zheng C."/>
            <person name="Woodhouse M."/>
            <person name="Edger P.P."/>
            <person name="Guyot R."/>
            <person name="Guo H.B."/>
            <person name="Guo H."/>
            <person name="Zheng G."/>
            <person name="Singh R."/>
            <person name="Sharma A."/>
            <person name="Min X."/>
            <person name="Zheng Y."/>
            <person name="Lee H."/>
            <person name="Gurtowski J."/>
            <person name="Sedlazeck F.J."/>
            <person name="Harkess A."/>
            <person name="McKain M.R."/>
            <person name="Liao Z."/>
            <person name="Fang J."/>
            <person name="Liu J."/>
            <person name="Zhang X."/>
            <person name="Zhang Q."/>
            <person name="Hu W."/>
            <person name="Qin Y."/>
            <person name="Wang K."/>
            <person name="Chen L.Y."/>
            <person name="Shirley N."/>
            <person name="Lin Y.R."/>
            <person name="Liu L.Y."/>
            <person name="Hernandez A.G."/>
            <person name="Wright C.L."/>
            <person name="Bulone V."/>
            <person name="Tuskan G.A."/>
            <person name="Heath K."/>
            <person name="Zee F."/>
            <person name="Moore P.H."/>
            <person name="Sunkar R."/>
            <person name="Leebens-Mack J.H."/>
            <person name="Mockler T."/>
            <person name="Bennetzen J.L."/>
            <person name="Freeling M."/>
            <person name="Sankoff D."/>
            <person name="Paterson A.H."/>
            <person name="Zhu X."/>
            <person name="Yang X."/>
            <person name="Smith J.A."/>
            <person name="Cushman J.C."/>
            <person name="Paull R.E."/>
            <person name="Yu Q."/>
        </authorList>
    </citation>
    <scope>NUCLEOTIDE SEQUENCE [LARGE SCALE GENOMIC DNA]</scope>
    <source>
        <strain evidence="2">cv. F153</strain>
    </source>
</reference>
<dbReference type="SUPFAM" id="SSF56672">
    <property type="entry name" value="DNA/RNA polymerases"/>
    <property type="match status" value="1"/>
</dbReference>
<dbReference type="AlphaFoldDB" id="A0A6P5GDV1"/>
<dbReference type="Proteomes" id="UP000515123">
    <property type="component" value="Linkage group 15"/>
</dbReference>
<feature type="domain" description="Reverse transcriptase Ty1/copia-type" evidence="1">
    <location>
        <begin position="1"/>
        <end position="134"/>
    </location>
</feature>